<reference evidence="2" key="1">
    <citation type="submission" date="2024-03" db="EMBL/GenBank/DDBJ databases">
        <authorList>
            <consortium name="ELIXIR-Norway"/>
            <consortium name="Elixir Norway"/>
        </authorList>
    </citation>
    <scope>NUCLEOTIDE SEQUENCE</scope>
</reference>
<accession>A0ABP1B0U0</accession>
<evidence type="ECO:0000313" key="3">
    <source>
        <dbReference type="Proteomes" id="UP001497522"/>
    </source>
</evidence>
<proteinExistence type="predicted"/>
<keyword evidence="1" id="KW-1133">Transmembrane helix</keyword>
<dbReference type="Proteomes" id="UP001497522">
    <property type="component" value="Chromosome 18"/>
</dbReference>
<protein>
    <submittedName>
        <fullName evidence="2">Uncharacterized protein</fullName>
    </submittedName>
</protein>
<dbReference type="EMBL" id="OZ023719">
    <property type="protein sequence ID" value="CAK9868509.1"/>
    <property type="molecule type" value="Genomic_DNA"/>
</dbReference>
<keyword evidence="3" id="KW-1185">Reference proteome</keyword>
<name>A0ABP1B0U0_9BRYO</name>
<gene>
    <name evidence="2" type="ORF">CSSPJE1EN2_LOCUS11468</name>
</gene>
<organism evidence="2 3">
    <name type="scientific">Sphagnum jensenii</name>
    <dbReference type="NCBI Taxonomy" id="128206"/>
    <lineage>
        <taxon>Eukaryota</taxon>
        <taxon>Viridiplantae</taxon>
        <taxon>Streptophyta</taxon>
        <taxon>Embryophyta</taxon>
        <taxon>Bryophyta</taxon>
        <taxon>Sphagnophytina</taxon>
        <taxon>Sphagnopsida</taxon>
        <taxon>Sphagnales</taxon>
        <taxon>Sphagnaceae</taxon>
        <taxon>Sphagnum</taxon>
    </lineage>
</organism>
<evidence type="ECO:0000256" key="1">
    <source>
        <dbReference type="SAM" id="Phobius"/>
    </source>
</evidence>
<feature type="transmembrane region" description="Helical" evidence="1">
    <location>
        <begin position="85"/>
        <end position="102"/>
    </location>
</feature>
<sequence>MWSKTRESSKGTTTISIDKRKANIEKSNESDLRYVADQDWGYVISGHGLVGRCPSRVIRHSHKRLIQRPVAGGTRRQCPKASRRLLRNCFFFFFSLSIIIIIDSRKGEHDEPQLQQQQQQKNHLIKGVGRQNKLVKSATTTTRSSSTNGCIVVYVQIACTSRR</sequence>
<evidence type="ECO:0000313" key="2">
    <source>
        <dbReference type="EMBL" id="CAK9868509.1"/>
    </source>
</evidence>
<keyword evidence="1" id="KW-0812">Transmembrane</keyword>
<keyword evidence="1" id="KW-0472">Membrane</keyword>